<keyword evidence="3" id="KW-1185">Reference proteome</keyword>
<proteinExistence type="predicted"/>
<keyword evidence="1" id="KW-1133">Transmembrane helix</keyword>
<feature type="non-terminal residue" evidence="2">
    <location>
        <position position="260"/>
    </location>
</feature>
<dbReference type="OrthoDB" id="7434072at2759"/>
<protein>
    <submittedName>
        <fullName evidence="2">Uncharacterized protein</fullName>
    </submittedName>
</protein>
<organism evidence="2 3">
    <name type="scientific">Brenthis ino</name>
    <name type="common">lesser marbled fritillary</name>
    <dbReference type="NCBI Taxonomy" id="405034"/>
    <lineage>
        <taxon>Eukaryota</taxon>
        <taxon>Metazoa</taxon>
        <taxon>Ecdysozoa</taxon>
        <taxon>Arthropoda</taxon>
        <taxon>Hexapoda</taxon>
        <taxon>Insecta</taxon>
        <taxon>Pterygota</taxon>
        <taxon>Neoptera</taxon>
        <taxon>Endopterygota</taxon>
        <taxon>Lepidoptera</taxon>
        <taxon>Glossata</taxon>
        <taxon>Ditrysia</taxon>
        <taxon>Papilionoidea</taxon>
        <taxon>Nymphalidae</taxon>
        <taxon>Heliconiinae</taxon>
        <taxon>Argynnini</taxon>
        <taxon>Brenthis</taxon>
    </lineage>
</organism>
<dbReference type="EMBL" id="OV170228">
    <property type="protein sequence ID" value="CAH0729295.1"/>
    <property type="molecule type" value="Genomic_DNA"/>
</dbReference>
<accession>A0A8J9VWU8</accession>
<feature type="transmembrane region" description="Helical" evidence="1">
    <location>
        <begin position="228"/>
        <end position="246"/>
    </location>
</feature>
<evidence type="ECO:0000313" key="2">
    <source>
        <dbReference type="EMBL" id="CAH0729295.1"/>
    </source>
</evidence>
<dbReference type="AlphaFoldDB" id="A0A8J9VWU8"/>
<evidence type="ECO:0000313" key="3">
    <source>
        <dbReference type="Proteomes" id="UP000838878"/>
    </source>
</evidence>
<dbReference type="Proteomes" id="UP000838878">
    <property type="component" value="Chromosome 8"/>
</dbReference>
<evidence type="ECO:0000256" key="1">
    <source>
        <dbReference type="SAM" id="Phobius"/>
    </source>
</evidence>
<name>A0A8J9VWU8_9NEOP</name>
<gene>
    <name evidence="2" type="ORF">BINO364_LOCUS14412</name>
</gene>
<keyword evidence="1" id="KW-0472">Membrane</keyword>
<keyword evidence="1" id="KW-0812">Transmembrane</keyword>
<reference evidence="2" key="1">
    <citation type="submission" date="2021-12" db="EMBL/GenBank/DDBJ databases">
        <authorList>
            <person name="Martin H S."/>
        </authorList>
    </citation>
    <scope>NUCLEOTIDE SEQUENCE</scope>
</reference>
<sequence>MRWCFCKHSITTVNTVNCKVEDLKKKEMEISLKECELKNKERYLENKIVELNRLTDCKVKKQLAAAVKLDNARKLLLNAVNNKDKNEKNQKCKCYKSHKKSKREFKKPTQKLKSEKEKQAVDIVHNFFDNFFKIDRDMAKLSKINTEDFITKFKRILLKPYTFPPFLCNTCRCRPEFRHQQRRKWDVAAGDCYLMTLRKTPQLWIYHRWPRLYPKYLSTRAQCKNVKFLLTLFLGFLFWIPCFICLEICKCCLCFCCSDC</sequence>